<reference evidence="5 6" key="1">
    <citation type="journal article" date="2019" name="ISME J.">
        <title>Candidatus Macondimonas diazotrophica, a novel gammaproteobacterial genus dominating crude-oil-contaminated coastal sediments.</title>
        <authorList>
            <person name="Karthikeyan S."/>
            <person name="Konstantinidis K."/>
        </authorList>
    </citation>
    <scope>NUCLEOTIDE SEQUENCE [LARGE SCALE GENOMIC DNA]</scope>
    <source>
        <strain evidence="5 6">KTK01</strain>
    </source>
</reference>
<evidence type="ECO:0000256" key="3">
    <source>
        <dbReference type="SAM" id="MobiDB-lite"/>
    </source>
</evidence>
<dbReference type="EMBL" id="SRIO01000012">
    <property type="protein sequence ID" value="TFZ82107.1"/>
    <property type="molecule type" value="Genomic_DNA"/>
</dbReference>
<name>A0A4Z0F900_9GAMM</name>
<gene>
    <name evidence="5" type="ORF">E4680_09725</name>
</gene>
<evidence type="ECO:0000256" key="1">
    <source>
        <dbReference type="ARBA" id="ARBA00008490"/>
    </source>
</evidence>
<keyword evidence="2 4" id="KW-0732">Signal</keyword>
<comment type="similarity">
    <text evidence="1">Belongs to the UPF0319 family.</text>
</comment>
<accession>A0A4Z0F900</accession>
<dbReference type="PANTHER" id="PTHR38108">
    <property type="entry name" value="UPF0319 PROTEIN YCCT"/>
    <property type="match status" value="1"/>
</dbReference>
<feature type="region of interest" description="Disordered" evidence="3">
    <location>
        <begin position="187"/>
        <end position="217"/>
    </location>
</feature>
<dbReference type="InterPro" id="IPR018635">
    <property type="entry name" value="UPF0319"/>
</dbReference>
<feature type="signal peptide" evidence="4">
    <location>
        <begin position="1"/>
        <end position="20"/>
    </location>
</feature>
<dbReference type="PANTHER" id="PTHR38108:SF1">
    <property type="entry name" value="UPF0319 PROTEIN YCCT"/>
    <property type="match status" value="1"/>
</dbReference>
<feature type="chain" id="PRO_5021342625" evidence="4">
    <location>
        <begin position="21"/>
        <end position="248"/>
    </location>
</feature>
<protein>
    <submittedName>
        <fullName evidence="5">DUF2057 domain-containing protein</fullName>
    </submittedName>
</protein>
<dbReference type="Proteomes" id="UP000297890">
    <property type="component" value="Unassembled WGS sequence"/>
</dbReference>
<evidence type="ECO:0000256" key="4">
    <source>
        <dbReference type="SAM" id="SignalP"/>
    </source>
</evidence>
<organism evidence="5 6">
    <name type="scientific">Candidatus Macondimonas diazotrophica</name>
    <dbReference type="NCBI Taxonomy" id="2305248"/>
    <lineage>
        <taxon>Bacteria</taxon>
        <taxon>Pseudomonadati</taxon>
        <taxon>Pseudomonadota</taxon>
        <taxon>Gammaproteobacteria</taxon>
        <taxon>Chromatiales</taxon>
        <taxon>Ectothiorhodospiraceae</taxon>
        <taxon>Candidatus Macondimonas</taxon>
    </lineage>
</organism>
<dbReference type="Pfam" id="PF09829">
    <property type="entry name" value="DUF2057"/>
    <property type="match status" value="1"/>
</dbReference>
<comment type="caution">
    <text evidence="5">The sequence shown here is derived from an EMBL/GenBank/DDBJ whole genome shotgun (WGS) entry which is preliminary data.</text>
</comment>
<keyword evidence="6" id="KW-1185">Reference proteome</keyword>
<sequence length="248" mass="27096">MQHLSKFLVMACLLTLGACANPQLRLYDGGQKPDSKIALVTLPEAIEAARLNGVEVKGASGLWTRGDKVLELTPGRYELLAFYREVWEHGDSHDVLRSDPVLFVIEAKPGEQYRVEYVHPDNYAQARQLAADFSAVLVNEATGKRTASQPSGVRFPTGLMAQFSGASELESADGQARPGQQQVIEPMGAAAARSVSPEPVTDQRAAERAASPATPRDADWVGLMQAWWKQASPAERRAFLRWVGEQPN</sequence>
<dbReference type="PROSITE" id="PS51257">
    <property type="entry name" value="PROKAR_LIPOPROTEIN"/>
    <property type="match status" value="1"/>
</dbReference>
<evidence type="ECO:0000313" key="6">
    <source>
        <dbReference type="Proteomes" id="UP000297890"/>
    </source>
</evidence>
<dbReference type="AlphaFoldDB" id="A0A4Z0F900"/>
<evidence type="ECO:0000256" key="2">
    <source>
        <dbReference type="ARBA" id="ARBA00022729"/>
    </source>
</evidence>
<evidence type="ECO:0000313" key="5">
    <source>
        <dbReference type="EMBL" id="TFZ82107.1"/>
    </source>
</evidence>
<proteinExistence type="inferred from homology"/>